<dbReference type="PROSITE" id="PS50931">
    <property type="entry name" value="HTH_LYSR"/>
    <property type="match status" value="1"/>
</dbReference>
<dbReference type="PANTHER" id="PTHR30346">
    <property type="entry name" value="TRANSCRIPTIONAL DUAL REGULATOR HCAR-RELATED"/>
    <property type="match status" value="1"/>
</dbReference>
<dbReference type="EMBL" id="JBHRYJ010000003">
    <property type="protein sequence ID" value="MFC3677160.1"/>
    <property type="molecule type" value="Genomic_DNA"/>
</dbReference>
<reference evidence="7" key="1">
    <citation type="journal article" date="2019" name="Int. J. Syst. Evol. Microbiol.">
        <title>The Global Catalogue of Microorganisms (GCM) 10K type strain sequencing project: providing services to taxonomists for standard genome sequencing and annotation.</title>
        <authorList>
            <consortium name="The Broad Institute Genomics Platform"/>
            <consortium name="The Broad Institute Genome Sequencing Center for Infectious Disease"/>
            <person name="Wu L."/>
            <person name="Ma J."/>
        </authorList>
    </citation>
    <scope>NUCLEOTIDE SEQUENCE [LARGE SCALE GENOMIC DNA]</scope>
    <source>
        <strain evidence="7">KCTC 42182</strain>
    </source>
</reference>
<evidence type="ECO:0000313" key="6">
    <source>
        <dbReference type="EMBL" id="MFC3677160.1"/>
    </source>
</evidence>
<dbReference type="InterPro" id="IPR036388">
    <property type="entry name" value="WH-like_DNA-bd_sf"/>
</dbReference>
<sequence length="70" mass="7901">MEIRHLRYVIVVAEHGSFRRAAKAIGVQESTISRRIRDLEDEIGAALFIRHHRGVDLTPHSPSKSLISLS</sequence>
<comment type="similarity">
    <text evidence="1">Belongs to the LysR transcriptional regulatory family.</text>
</comment>
<dbReference type="Pfam" id="PF00126">
    <property type="entry name" value="HTH_1"/>
    <property type="match status" value="1"/>
</dbReference>
<feature type="domain" description="HTH lysR-type" evidence="5">
    <location>
        <begin position="1"/>
        <end position="58"/>
    </location>
</feature>
<proteinExistence type="inferred from homology"/>
<evidence type="ECO:0000256" key="2">
    <source>
        <dbReference type="ARBA" id="ARBA00023015"/>
    </source>
</evidence>
<comment type="caution">
    <text evidence="6">The sequence shown here is derived from an EMBL/GenBank/DDBJ whole genome shotgun (WGS) entry which is preliminary data.</text>
</comment>
<evidence type="ECO:0000313" key="7">
    <source>
        <dbReference type="Proteomes" id="UP001595711"/>
    </source>
</evidence>
<dbReference type="SUPFAM" id="SSF46785">
    <property type="entry name" value="Winged helix' DNA-binding domain"/>
    <property type="match status" value="1"/>
</dbReference>
<protein>
    <submittedName>
        <fullName evidence="6">LysR family transcriptional regulator</fullName>
    </submittedName>
</protein>
<keyword evidence="3" id="KW-0238">DNA-binding</keyword>
<dbReference type="InterPro" id="IPR036390">
    <property type="entry name" value="WH_DNA-bd_sf"/>
</dbReference>
<evidence type="ECO:0000256" key="3">
    <source>
        <dbReference type="ARBA" id="ARBA00023125"/>
    </source>
</evidence>
<dbReference type="Proteomes" id="UP001595711">
    <property type="component" value="Unassembled WGS sequence"/>
</dbReference>
<dbReference type="RefSeq" id="WP_379728651.1">
    <property type="nucleotide sequence ID" value="NZ_JBHRYJ010000003.1"/>
</dbReference>
<keyword evidence="7" id="KW-1185">Reference proteome</keyword>
<organism evidence="6 7">
    <name type="scientific">Ferrovibrio xuzhouensis</name>
    <dbReference type="NCBI Taxonomy" id="1576914"/>
    <lineage>
        <taxon>Bacteria</taxon>
        <taxon>Pseudomonadati</taxon>
        <taxon>Pseudomonadota</taxon>
        <taxon>Alphaproteobacteria</taxon>
        <taxon>Rhodospirillales</taxon>
        <taxon>Rhodospirillaceae</taxon>
        <taxon>Ferrovibrio</taxon>
    </lineage>
</organism>
<dbReference type="PRINTS" id="PR00039">
    <property type="entry name" value="HTHLYSR"/>
</dbReference>
<accession>A0ABV7VI38</accession>
<evidence type="ECO:0000259" key="5">
    <source>
        <dbReference type="PROSITE" id="PS50931"/>
    </source>
</evidence>
<dbReference type="InterPro" id="IPR000847">
    <property type="entry name" value="LysR_HTH_N"/>
</dbReference>
<dbReference type="PANTHER" id="PTHR30346:SF28">
    <property type="entry name" value="HTH-TYPE TRANSCRIPTIONAL REGULATOR CYNR"/>
    <property type="match status" value="1"/>
</dbReference>
<evidence type="ECO:0000256" key="4">
    <source>
        <dbReference type="ARBA" id="ARBA00023163"/>
    </source>
</evidence>
<gene>
    <name evidence="6" type="ORF">ACFOOQ_16505</name>
</gene>
<evidence type="ECO:0000256" key="1">
    <source>
        <dbReference type="ARBA" id="ARBA00009437"/>
    </source>
</evidence>
<name>A0ABV7VI38_9PROT</name>
<keyword evidence="4" id="KW-0804">Transcription</keyword>
<dbReference type="Gene3D" id="1.10.10.10">
    <property type="entry name" value="Winged helix-like DNA-binding domain superfamily/Winged helix DNA-binding domain"/>
    <property type="match status" value="1"/>
</dbReference>
<keyword evidence="2" id="KW-0805">Transcription regulation</keyword>